<dbReference type="OrthoDB" id="3863715at2759"/>
<sequence length="236" mass="25441">SAKDPDVVAICLSAATELGLSKDACLRCGLSGHVAAQCRGSYDSIVRLNERCRRCGCLKRADHRCKSKRFRCERCGRNNHLAGICFKSLSPPSSSSTTPQPTENLTVIRTAAVNVRAVQVDCLSTVASLLQDVPDDPTTKLRFGVDPNLEYCEIEGLLDSGANLSLMDQRVFDFLNKHGLISPEGLQQLSTPAHVTFGNQSTVDVAHVITTKCCIACDSASTVDLTFLLVPQCNPS</sequence>
<name>A0A7J6KKV3_PERCH</name>
<comment type="caution">
    <text evidence="3">The sequence shown here is derived from an EMBL/GenBank/DDBJ whole genome shotgun (WGS) entry which is preliminary data.</text>
</comment>
<feature type="domain" description="CCHC-type" evidence="2">
    <location>
        <begin position="25"/>
        <end position="39"/>
    </location>
</feature>
<keyword evidence="4" id="KW-1185">Reference proteome</keyword>
<keyword evidence="1" id="KW-0479">Metal-binding</keyword>
<evidence type="ECO:0000313" key="4">
    <source>
        <dbReference type="Proteomes" id="UP000591131"/>
    </source>
</evidence>
<dbReference type="GO" id="GO:0008270">
    <property type="term" value="F:zinc ion binding"/>
    <property type="evidence" value="ECO:0007669"/>
    <property type="project" value="UniProtKB-KW"/>
</dbReference>
<proteinExistence type="predicted"/>
<keyword evidence="1" id="KW-0863">Zinc-finger</keyword>
<dbReference type="PROSITE" id="PS50158">
    <property type="entry name" value="ZF_CCHC"/>
    <property type="match status" value="1"/>
</dbReference>
<gene>
    <name evidence="3" type="ORF">FOL47_004800</name>
</gene>
<evidence type="ECO:0000259" key="2">
    <source>
        <dbReference type="PROSITE" id="PS50158"/>
    </source>
</evidence>
<dbReference type="SMART" id="SM00343">
    <property type="entry name" value="ZnF_C2HC"/>
    <property type="match status" value="2"/>
</dbReference>
<accession>A0A7J6KKV3</accession>
<organism evidence="3 4">
    <name type="scientific">Perkinsus chesapeaki</name>
    <name type="common">Clam parasite</name>
    <name type="synonym">Perkinsus andrewsi</name>
    <dbReference type="NCBI Taxonomy" id="330153"/>
    <lineage>
        <taxon>Eukaryota</taxon>
        <taxon>Sar</taxon>
        <taxon>Alveolata</taxon>
        <taxon>Perkinsozoa</taxon>
        <taxon>Perkinsea</taxon>
        <taxon>Perkinsida</taxon>
        <taxon>Perkinsidae</taxon>
        <taxon>Perkinsus</taxon>
    </lineage>
</organism>
<feature type="non-terminal residue" evidence="3">
    <location>
        <position position="1"/>
    </location>
</feature>
<dbReference type="Proteomes" id="UP000591131">
    <property type="component" value="Unassembled WGS sequence"/>
</dbReference>
<evidence type="ECO:0000313" key="3">
    <source>
        <dbReference type="EMBL" id="KAF4647299.1"/>
    </source>
</evidence>
<protein>
    <recommendedName>
        <fullName evidence="2">CCHC-type domain-containing protein</fullName>
    </recommendedName>
</protein>
<dbReference type="InterPro" id="IPR001878">
    <property type="entry name" value="Znf_CCHC"/>
</dbReference>
<reference evidence="3 4" key="1">
    <citation type="submission" date="2020-04" db="EMBL/GenBank/DDBJ databases">
        <title>Perkinsus chesapeaki whole genome sequence.</title>
        <authorList>
            <person name="Bogema D.R."/>
        </authorList>
    </citation>
    <scope>NUCLEOTIDE SEQUENCE [LARGE SCALE GENOMIC DNA]</scope>
    <source>
        <strain evidence="3">ATCC PRA-425</strain>
    </source>
</reference>
<dbReference type="AlphaFoldDB" id="A0A7J6KKV3"/>
<dbReference type="GO" id="GO:0003676">
    <property type="term" value="F:nucleic acid binding"/>
    <property type="evidence" value="ECO:0007669"/>
    <property type="project" value="InterPro"/>
</dbReference>
<dbReference type="EMBL" id="JAAPAO010002712">
    <property type="protein sequence ID" value="KAF4647299.1"/>
    <property type="molecule type" value="Genomic_DNA"/>
</dbReference>
<feature type="non-terminal residue" evidence="3">
    <location>
        <position position="236"/>
    </location>
</feature>
<evidence type="ECO:0000256" key="1">
    <source>
        <dbReference type="PROSITE-ProRule" id="PRU00047"/>
    </source>
</evidence>
<keyword evidence="1" id="KW-0862">Zinc</keyword>